<dbReference type="eggNOG" id="KOG1567">
    <property type="taxonomic scope" value="Eukaryota"/>
</dbReference>
<proteinExistence type="inferred from homology"/>
<dbReference type="PhylomeDB" id="Q54E77"/>
<dbReference type="InterPro" id="IPR033909">
    <property type="entry name" value="RNR_small"/>
</dbReference>
<dbReference type="KEGG" id="ddi:DDB_G0291764"/>
<dbReference type="InParanoid" id="Q54E77"/>
<comment type="caution">
    <text evidence="2">The sequence shown here is derived from an EMBL/GenBank/DDBJ whole genome shotgun (WGS) entry which is preliminary data.</text>
</comment>
<dbReference type="InterPro" id="IPR009078">
    <property type="entry name" value="Ferritin-like_SF"/>
</dbReference>
<evidence type="ECO:0000313" key="2">
    <source>
        <dbReference type="EMBL" id="EAL61578.1"/>
    </source>
</evidence>
<dbReference type="CDD" id="cd01049">
    <property type="entry name" value="RNRR2"/>
    <property type="match status" value="1"/>
</dbReference>
<evidence type="ECO:0000256" key="1">
    <source>
        <dbReference type="ARBA" id="ARBA00009303"/>
    </source>
</evidence>
<gene>
    <name evidence="2" type="ORF">DDB_G0291764</name>
</gene>
<dbReference type="GO" id="GO:0009263">
    <property type="term" value="P:deoxyribonucleotide biosynthetic process"/>
    <property type="evidence" value="ECO:0007669"/>
    <property type="project" value="InterPro"/>
</dbReference>
<comment type="similarity">
    <text evidence="1">Belongs to the ribonucleoside diphosphate reductase small chain family.</text>
</comment>
<dbReference type="InterPro" id="IPR000358">
    <property type="entry name" value="RNR_small_fam"/>
</dbReference>
<keyword evidence="3" id="KW-1185">Reference proteome</keyword>
<dbReference type="GeneID" id="8628315"/>
<dbReference type="Pfam" id="PF00268">
    <property type="entry name" value="Ribonuc_red_sm"/>
    <property type="match status" value="1"/>
</dbReference>
<name>Q54E77_DICDI</name>
<accession>Q54E77</accession>
<dbReference type="PaxDb" id="44689-DDB0238223"/>
<dbReference type="Proteomes" id="UP000002195">
    <property type="component" value="Unassembled WGS sequence"/>
</dbReference>
<dbReference type="GO" id="GO:0016491">
    <property type="term" value="F:oxidoreductase activity"/>
    <property type="evidence" value="ECO:0007669"/>
    <property type="project" value="InterPro"/>
</dbReference>
<protein>
    <submittedName>
        <fullName evidence="2">Ribonucleotide reductase-related</fullName>
    </submittedName>
</protein>
<organism evidence="2 3">
    <name type="scientific">Dictyostelium discoideum</name>
    <name type="common">Social amoeba</name>
    <dbReference type="NCBI Taxonomy" id="44689"/>
    <lineage>
        <taxon>Eukaryota</taxon>
        <taxon>Amoebozoa</taxon>
        <taxon>Evosea</taxon>
        <taxon>Eumycetozoa</taxon>
        <taxon>Dictyostelia</taxon>
        <taxon>Dictyosteliales</taxon>
        <taxon>Dictyosteliaceae</taxon>
        <taxon>Dictyostelium</taxon>
    </lineage>
</organism>
<dbReference type="HOGENOM" id="CLU_1083499_0_0_1"/>
<dbReference type="PANTHER" id="PTHR23409">
    <property type="entry name" value="RIBONUCLEOSIDE-DIPHOSPHATE REDUCTASE SMALL CHAIN"/>
    <property type="match status" value="1"/>
</dbReference>
<evidence type="ECO:0000313" key="3">
    <source>
        <dbReference type="Proteomes" id="UP000002195"/>
    </source>
</evidence>
<dbReference type="STRING" id="44689.Q54E77"/>
<dbReference type="RefSeq" id="XP_629985.1">
    <property type="nucleotide sequence ID" value="XM_629983.1"/>
</dbReference>
<dbReference type="FunCoup" id="Q54E77">
    <property type="interactions" value="64"/>
</dbReference>
<dbReference type="EMBL" id="AAFI02000182">
    <property type="protein sequence ID" value="EAL61578.1"/>
    <property type="molecule type" value="Genomic_DNA"/>
</dbReference>
<dbReference type="SUPFAM" id="SSF47240">
    <property type="entry name" value="Ferritin-like"/>
    <property type="match status" value="1"/>
</dbReference>
<dbReference type="InterPro" id="IPR012348">
    <property type="entry name" value="RNR-like"/>
</dbReference>
<dbReference type="Gene3D" id="1.10.620.20">
    <property type="entry name" value="Ribonucleotide Reductase, subunit A"/>
    <property type="match status" value="1"/>
</dbReference>
<sequence length="257" mass="30710">MMNRDREDIEKVLKYFENETEYIIQLLHHSAKLNNEEMFMYIFEKYKHTITDNKIYILINSIFKDNNLKMAQFIFKNFENEISPLDIWKMYKKTLANQWVVEEIESSDDGLDWEKKLTNDERDFFSNVLAFFVASCGIINKNLNRFMSKVQIPEAKCFYNYQIHIKYLHSETYSLLIETCIKDKNIKDKLFNAIETIPCVKKKAEWALKWINESFEKRLVALVAFESIFFSGSFRIISLLKKRSLMQGLTFSNELIN</sequence>
<dbReference type="PANTHER" id="PTHR23409:SF18">
    <property type="entry name" value="RIBONUCLEOSIDE-DIPHOSPHATE REDUCTASE SUBUNIT M2"/>
    <property type="match status" value="1"/>
</dbReference>
<dbReference type="SMR" id="Q54E77"/>
<reference evidence="2 3" key="1">
    <citation type="journal article" date="2005" name="Nature">
        <title>The genome of the social amoeba Dictyostelium discoideum.</title>
        <authorList>
            <consortium name="The Dictyostelium discoideum Sequencing Consortium"/>
            <person name="Eichinger L."/>
            <person name="Pachebat J.A."/>
            <person name="Glockner G."/>
            <person name="Rajandream M.A."/>
            <person name="Sucgang R."/>
            <person name="Berriman M."/>
            <person name="Song J."/>
            <person name="Olsen R."/>
            <person name="Szafranski K."/>
            <person name="Xu Q."/>
            <person name="Tunggal B."/>
            <person name="Kummerfeld S."/>
            <person name="Madera M."/>
            <person name="Konfortov B.A."/>
            <person name="Rivero F."/>
            <person name="Bankier A.T."/>
            <person name="Lehmann R."/>
            <person name="Hamlin N."/>
            <person name="Davies R."/>
            <person name="Gaudet P."/>
            <person name="Fey P."/>
            <person name="Pilcher K."/>
            <person name="Chen G."/>
            <person name="Saunders D."/>
            <person name="Sodergren E."/>
            <person name="Davis P."/>
            <person name="Kerhornou A."/>
            <person name="Nie X."/>
            <person name="Hall N."/>
            <person name="Anjard C."/>
            <person name="Hemphill L."/>
            <person name="Bason N."/>
            <person name="Farbrother P."/>
            <person name="Desany B."/>
            <person name="Just E."/>
            <person name="Morio T."/>
            <person name="Rost R."/>
            <person name="Churcher C."/>
            <person name="Cooper J."/>
            <person name="Haydock S."/>
            <person name="van Driessche N."/>
            <person name="Cronin A."/>
            <person name="Goodhead I."/>
            <person name="Muzny D."/>
            <person name="Mourier T."/>
            <person name="Pain A."/>
            <person name="Lu M."/>
            <person name="Harper D."/>
            <person name="Lindsay R."/>
            <person name="Hauser H."/>
            <person name="James K."/>
            <person name="Quiles M."/>
            <person name="Madan Babu M."/>
            <person name="Saito T."/>
            <person name="Buchrieser C."/>
            <person name="Wardroper A."/>
            <person name="Felder M."/>
            <person name="Thangavelu M."/>
            <person name="Johnson D."/>
            <person name="Knights A."/>
            <person name="Loulseged H."/>
            <person name="Mungall K."/>
            <person name="Oliver K."/>
            <person name="Price C."/>
            <person name="Quail M.A."/>
            <person name="Urushihara H."/>
            <person name="Hernandez J."/>
            <person name="Rabbinowitsch E."/>
            <person name="Steffen D."/>
            <person name="Sanders M."/>
            <person name="Ma J."/>
            <person name="Kohara Y."/>
            <person name="Sharp S."/>
            <person name="Simmonds M."/>
            <person name="Spiegler S."/>
            <person name="Tivey A."/>
            <person name="Sugano S."/>
            <person name="White B."/>
            <person name="Walker D."/>
            <person name="Woodward J."/>
            <person name="Winckler T."/>
            <person name="Tanaka Y."/>
            <person name="Shaulsky G."/>
            <person name="Schleicher M."/>
            <person name="Weinstock G."/>
            <person name="Rosenthal A."/>
            <person name="Cox E.C."/>
            <person name="Chisholm R.L."/>
            <person name="Gibbs R."/>
            <person name="Loomis W.F."/>
            <person name="Platzer M."/>
            <person name="Kay R.R."/>
            <person name="Williams J."/>
            <person name="Dear P.H."/>
            <person name="Noegel A.A."/>
            <person name="Barrell B."/>
            <person name="Kuspa A."/>
        </authorList>
    </citation>
    <scope>NUCLEOTIDE SEQUENCE [LARGE SCALE GENOMIC DNA]</scope>
    <source>
        <strain evidence="2 3">AX4</strain>
    </source>
</reference>
<dbReference type="VEuPathDB" id="AmoebaDB:DDB_G0291764"/>
<dbReference type="dictyBase" id="DDB_G0291764"/>
<dbReference type="AlphaFoldDB" id="Q54E77"/>